<dbReference type="EMBL" id="CP017834">
    <property type="protein sequence ID" value="APJ02712.1"/>
    <property type="molecule type" value="Genomic_DNA"/>
</dbReference>
<dbReference type="GO" id="GO:0016787">
    <property type="term" value="F:hydrolase activity"/>
    <property type="evidence" value="ECO:0007669"/>
    <property type="project" value="UniProtKB-KW"/>
</dbReference>
<evidence type="ECO:0000256" key="4">
    <source>
        <dbReference type="ARBA" id="ARBA00022840"/>
    </source>
</evidence>
<sequence length="476" mass="53759">MNNQSLQLAKYLEILGIEKLTKIQTLCIEPIYNNNSVFALAPTGSGKTLAFILPLFLKINIEEREHQTLILVPTRELGNQIAHVANKVASAIYSTDNKNILVRTAFGGTPIGAQIEELSKKPHVIIGTPGRIIDLLERDAISLNHLKNLVLDEADIMVGMGFSDQVEEICNYLPIEIQVGLFSATKNEKVSIIEKMILKNAKYMTVQNDIESNQSDDHQLAAQISHYYMTSHKEEKYNTLKKLLKNTEKNDVNKGIIFCHTRETSHQLAESLKKEGFQAEALTGELGQVHRNSIMRNFKTGNLKFLVATNIASRGIDVSKLPIVIHYDIPYTNEEYIHRSGRTGRAGNSGVSVALCEEKNLGYYLNMMKELGISAKSYNYHSDNVSEKSHKISENEQTNRIRFIKMYVNKGKQDKMRPGDILGAFINELSFTKEDIGNIFIFDNFTHVEVNENKKEVLKKAKFKIKNLQVKISEAK</sequence>
<keyword evidence="9" id="KW-1185">Reference proteome</keyword>
<dbReference type="InterPro" id="IPR005580">
    <property type="entry name" value="DbpA/CsdA_RNA-bd_dom"/>
</dbReference>
<evidence type="ECO:0000256" key="2">
    <source>
        <dbReference type="ARBA" id="ARBA00022801"/>
    </source>
</evidence>
<dbReference type="GO" id="GO:0003676">
    <property type="term" value="F:nucleic acid binding"/>
    <property type="evidence" value="ECO:0007669"/>
    <property type="project" value="InterPro"/>
</dbReference>
<dbReference type="GO" id="GO:0005524">
    <property type="term" value="F:ATP binding"/>
    <property type="evidence" value="ECO:0007669"/>
    <property type="project" value="UniProtKB-KW"/>
</dbReference>
<organism evidence="8 9">
    <name type="scientific">Silvanigrella aquatica</name>
    <dbReference type="NCBI Taxonomy" id="1915309"/>
    <lineage>
        <taxon>Bacteria</taxon>
        <taxon>Pseudomonadati</taxon>
        <taxon>Bdellovibrionota</taxon>
        <taxon>Oligoflexia</taxon>
        <taxon>Silvanigrellales</taxon>
        <taxon>Silvanigrellaceae</taxon>
        <taxon>Silvanigrella</taxon>
    </lineage>
</organism>
<dbReference type="AlphaFoldDB" id="A0A1L4CXM9"/>
<dbReference type="KEGG" id="saqi:AXG55_01715"/>
<keyword evidence="4" id="KW-0067">ATP-binding</keyword>
<dbReference type="InterPro" id="IPR044742">
    <property type="entry name" value="DEAD/DEAH_RhlB"/>
</dbReference>
<name>A0A1L4CXM9_9BACT</name>
<dbReference type="Gene3D" id="3.30.70.330">
    <property type="match status" value="1"/>
</dbReference>
<dbReference type="CDD" id="cd00268">
    <property type="entry name" value="DEADc"/>
    <property type="match status" value="1"/>
</dbReference>
<reference evidence="8 9" key="1">
    <citation type="submission" date="2016-10" db="EMBL/GenBank/DDBJ databases">
        <title>Silvanigrella aquatica sp. nov., isolated from a freshwater lake located in the Black Forest, Germany, description of Silvanigrellaceae fam. nov., Silvanigrellales ord. nov., reclassification of the order Bdellovibrionales in the class Oligoflexia, reclassification of the families Bacteriovoracaceae and Halobacteriovoraceae in the new order Bacteriovoracales ord. nov., and reclassification of the family Pseudobacteriovoracaceae in the order Oligoflexiales.</title>
        <authorList>
            <person name="Hahn M.W."/>
            <person name="Schmidt J."/>
            <person name="Koll U."/>
            <person name="Rohde M."/>
            <person name="Verbag S."/>
            <person name="Pitt A."/>
            <person name="Nakai R."/>
            <person name="Naganuma T."/>
            <person name="Lang E."/>
        </authorList>
    </citation>
    <scope>NUCLEOTIDE SEQUENCE [LARGE SCALE GENOMIC DNA]</scope>
    <source>
        <strain evidence="8 9">MWH-Nonnen-W8red</strain>
    </source>
</reference>
<evidence type="ECO:0000256" key="5">
    <source>
        <dbReference type="ARBA" id="ARBA00038437"/>
    </source>
</evidence>
<dbReference type="PANTHER" id="PTHR47959">
    <property type="entry name" value="ATP-DEPENDENT RNA HELICASE RHLE-RELATED"/>
    <property type="match status" value="1"/>
</dbReference>
<dbReference type="Pfam" id="PF00270">
    <property type="entry name" value="DEAD"/>
    <property type="match status" value="1"/>
</dbReference>
<dbReference type="OrthoDB" id="5291130at2"/>
<evidence type="ECO:0008006" key="10">
    <source>
        <dbReference type="Google" id="ProtNLM"/>
    </source>
</evidence>
<dbReference type="InterPro" id="IPR011545">
    <property type="entry name" value="DEAD/DEAH_box_helicase_dom"/>
</dbReference>
<comment type="similarity">
    <text evidence="5">Belongs to the DEAD box helicase family.</text>
</comment>
<gene>
    <name evidence="8" type="ORF">AXG55_01715</name>
</gene>
<dbReference type="CDD" id="cd12252">
    <property type="entry name" value="RRM_DbpA"/>
    <property type="match status" value="1"/>
</dbReference>
<proteinExistence type="inferred from homology"/>
<evidence type="ECO:0000259" key="7">
    <source>
        <dbReference type="PROSITE" id="PS51194"/>
    </source>
</evidence>
<feature type="domain" description="Helicase C-terminal" evidence="7">
    <location>
        <begin position="239"/>
        <end position="386"/>
    </location>
</feature>
<dbReference type="GO" id="GO:0005829">
    <property type="term" value="C:cytosol"/>
    <property type="evidence" value="ECO:0007669"/>
    <property type="project" value="TreeGrafter"/>
</dbReference>
<dbReference type="SMART" id="SM00490">
    <property type="entry name" value="HELICc"/>
    <property type="match status" value="1"/>
</dbReference>
<accession>A0A1L4CXM9</accession>
<dbReference type="InterPro" id="IPR001650">
    <property type="entry name" value="Helicase_C-like"/>
</dbReference>
<dbReference type="PROSITE" id="PS51192">
    <property type="entry name" value="HELICASE_ATP_BIND_1"/>
    <property type="match status" value="1"/>
</dbReference>
<dbReference type="CDD" id="cd18787">
    <property type="entry name" value="SF2_C_DEAD"/>
    <property type="match status" value="1"/>
</dbReference>
<dbReference type="InterPro" id="IPR050079">
    <property type="entry name" value="DEAD_box_RNA_helicase"/>
</dbReference>
<dbReference type="STRING" id="1915309.AXG55_01715"/>
<keyword evidence="3" id="KW-0347">Helicase</keyword>
<dbReference type="Pfam" id="PF03880">
    <property type="entry name" value="DbpA"/>
    <property type="match status" value="1"/>
</dbReference>
<dbReference type="InterPro" id="IPR014001">
    <property type="entry name" value="Helicase_ATP-bd"/>
</dbReference>
<evidence type="ECO:0000256" key="1">
    <source>
        <dbReference type="ARBA" id="ARBA00022741"/>
    </source>
</evidence>
<evidence type="ECO:0000256" key="3">
    <source>
        <dbReference type="ARBA" id="ARBA00022806"/>
    </source>
</evidence>
<evidence type="ECO:0000313" key="8">
    <source>
        <dbReference type="EMBL" id="APJ02712.1"/>
    </source>
</evidence>
<dbReference type="GO" id="GO:0003724">
    <property type="term" value="F:RNA helicase activity"/>
    <property type="evidence" value="ECO:0007669"/>
    <property type="project" value="TreeGrafter"/>
</dbReference>
<dbReference type="PANTHER" id="PTHR47959:SF1">
    <property type="entry name" value="ATP-DEPENDENT RNA HELICASE DBPA"/>
    <property type="match status" value="1"/>
</dbReference>
<dbReference type="Gene3D" id="3.40.50.300">
    <property type="entry name" value="P-loop containing nucleotide triphosphate hydrolases"/>
    <property type="match status" value="2"/>
</dbReference>
<keyword evidence="2" id="KW-0378">Hydrolase</keyword>
<dbReference type="Pfam" id="PF00271">
    <property type="entry name" value="Helicase_C"/>
    <property type="match status" value="1"/>
</dbReference>
<dbReference type="InterPro" id="IPR012677">
    <property type="entry name" value="Nucleotide-bd_a/b_plait_sf"/>
</dbReference>
<evidence type="ECO:0000259" key="6">
    <source>
        <dbReference type="PROSITE" id="PS51192"/>
    </source>
</evidence>
<protein>
    <recommendedName>
        <fullName evidence="10">DEAD/DEAH box helicase</fullName>
    </recommendedName>
</protein>
<dbReference type="SMART" id="SM00487">
    <property type="entry name" value="DEXDc"/>
    <property type="match status" value="1"/>
</dbReference>
<dbReference type="InterPro" id="IPR027417">
    <property type="entry name" value="P-loop_NTPase"/>
</dbReference>
<dbReference type="PROSITE" id="PS51194">
    <property type="entry name" value="HELICASE_CTER"/>
    <property type="match status" value="1"/>
</dbReference>
<keyword evidence="1" id="KW-0547">Nucleotide-binding</keyword>
<feature type="domain" description="Helicase ATP-binding" evidence="6">
    <location>
        <begin position="28"/>
        <end position="204"/>
    </location>
</feature>
<dbReference type="Proteomes" id="UP000184731">
    <property type="component" value="Chromosome"/>
</dbReference>
<dbReference type="SUPFAM" id="SSF52540">
    <property type="entry name" value="P-loop containing nucleoside triphosphate hydrolases"/>
    <property type="match status" value="1"/>
</dbReference>
<evidence type="ECO:0000313" key="9">
    <source>
        <dbReference type="Proteomes" id="UP000184731"/>
    </source>
</evidence>
<dbReference type="RefSeq" id="WP_148696420.1">
    <property type="nucleotide sequence ID" value="NZ_CP017834.1"/>
</dbReference>